<dbReference type="Pfam" id="PF07992">
    <property type="entry name" value="Pyr_redox_2"/>
    <property type="match status" value="1"/>
</dbReference>
<gene>
    <name evidence="5" type="ORF">E0493_17450</name>
</gene>
<dbReference type="PANTHER" id="PTHR48105">
    <property type="entry name" value="THIOREDOXIN REDUCTASE 1-RELATED-RELATED"/>
    <property type="match status" value="1"/>
</dbReference>
<keyword evidence="3" id="KW-0560">Oxidoreductase</keyword>
<evidence type="ECO:0000259" key="4">
    <source>
        <dbReference type="Pfam" id="PF07992"/>
    </source>
</evidence>
<dbReference type="SUPFAM" id="SSF51905">
    <property type="entry name" value="FAD/NAD(P)-binding domain"/>
    <property type="match status" value="1"/>
</dbReference>
<accession>A0A845BDZ0</accession>
<evidence type="ECO:0000313" key="5">
    <source>
        <dbReference type="EMBL" id="MXP65135.1"/>
    </source>
</evidence>
<reference evidence="5 6" key="1">
    <citation type="submission" date="2019-03" db="EMBL/GenBank/DDBJ databases">
        <title>Roseomonas sp. a novel Roseomonas species isolated from Sea whip Gorgonian.</title>
        <authorList>
            <person name="Li F."/>
            <person name="Pan X."/>
            <person name="Huang S."/>
            <person name="Li Z."/>
            <person name="Meng B."/>
        </authorList>
    </citation>
    <scope>NUCLEOTIDE SEQUENCE [LARGE SCALE GENOMIC DNA]</scope>
    <source>
        <strain evidence="5 6">M0104</strain>
    </source>
</reference>
<comment type="caution">
    <text evidence="5">The sequence shown here is derived from an EMBL/GenBank/DDBJ whole genome shotgun (WGS) entry which is preliminary data.</text>
</comment>
<dbReference type="GO" id="GO:0016491">
    <property type="term" value="F:oxidoreductase activity"/>
    <property type="evidence" value="ECO:0007669"/>
    <property type="project" value="UniProtKB-KW"/>
</dbReference>
<evidence type="ECO:0000256" key="1">
    <source>
        <dbReference type="ARBA" id="ARBA00018719"/>
    </source>
</evidence>
<dbReference type="PRINTS" id="PR00368">
    <property type="entry name" value="FADPNR"/>
</dbReference>
<dbReference type="Gene3D" id="3.50.50.60">
    <property type="entry name" value="FAD/NAD(P)-binding domain"/>
    <property type="match status" value="2"/>
</dbReference>
<organism evidence="5 6">
    <name type="scientific">Teichococcus coralli</name>
    <dbReference type="NCBI Taxonomy" id="2545983"/>
    <lineage>
        <taxon>Bacteria</taxon>
        <taxon>Pseudomonadati</taxon>
        <taxon>Pseudomonadota</taxon>
        <taxon>Alphaproteobacteria</taxon>
        <taxon>Acetobacterales</taxon>
        <taxon>Roseomonadaceae</taxon>
        <taxon>Roseomonas</taxon>
    </lineage>
</organism>
<protein>
    <recommendedName>
        <fullName evidence="1">Thioredoxin reductase</fullName>
    </recommendedName>
</protein>
<sequence>MEQAWDAIVVGGGPAGLSAALLLGRARRRVLLCDSGEHRNDRAVAMHGFLTRDGIPPGELRRLAREELRAYTGVRVADCRVVEARREESGFVVMLEGEAAPLRSRRLLLATGMVDELPDLPGLNAIWGRTAWHCPYCDGYERRDQPLAVHGEGRLGVKMALEVRSWSHDLVLCTGGSPIDGKDRRRLRELSIGLREERLVALEQEDGELRALRFADGGVLPRRGLFLAAPQRQRCELAERLGCSRTRKGMIRAGHDGGTEVPGLYVAGDTSPHVQLAIVAAAQGSMAAFALNAELLRDDLQAERRPMPA</sequence>
<dbReference type="EMBL" id="SNVJ01000018">
    <property type="protein sequence ID" value="MXP65135.1"/>
    <property type="molecule type" value="Genomic_DNA"/>
</dbReference>
<dbReference type="RefSeq" id="WP_160938543.1">
    <property type="nucleotide sequence ID" value="NZ_SNVJ01000018.1"/>
</dbReference>
<keyword evidence="2" id="KW-0285">Flavoprotein</keyword>
<dbReference type="InterPro" id="IPR050097">
    <property type="entry name" value="Ferredoxin-NADP_redctase_2"/>
</dbReference>
<dbReference type="InterPro" id="IPR023753">
    <property type="entry name" value="FAD/NAD-binding_dom"/>
</dbReference>
<feature type="domain" description="FAD/NAD(P)-binding" evidence="4">
    <location>
        <begin position="6"/>
        <end position="284"/>
    </location>
</feature>
<evidence type="ECO:0000256" key="3">
    <source>
        <dbReference type="ARBA" id="ARBA00023002"/>
    </source>
</evidence>
<keyword evidence="6" id="KW-1185">Reference proteome</keyword>
<dbReference type="OrthoDB" id="9786503at2"/>
<evidence type="ECO:0000313" key="6">
    <source>
        <dbReference type="Proteomes" id="UP000460715"/>
    </source>
</evidence>
<dbReference type="Proteomes" id="UP000460715">
    <property type="component" value="Unassembled WGS sequence"/>
</dbReference>
<dbReference type="PRINTS" id="PR00469">
    <property type="entry name" value="PNDRDTASEII"/>
</dbReference>
<dbReference type="InterPro" id="IPR036188">
    <property type="entry name" value="FAD/NAD-bd_sf"/>
</dbReference>
<dbReference type="AlphaFoldDB" id="A0A845BDZ0"/>
<evidence type="ECO:0000256" key="2">
    <source>
        <dbReference type="ARBA" id="ARBA00022630"/>
    </source>
</evidence>
<proteinExistence type="predicted"/>
<name>A0A845BDZ0_9PROT</name>